<name>A0AAD9HT17_9PEZI</name>
<dbReference type="Proteomes" id="UP001232148">
    <property type="component" value="Unassembled WGS sequence"/>
</dbReference>
<dbReference type="AlphaFoldDB" id="A0AAD9HT17"/>
<protein>
    <submittedName>
        <fullName evidence="2">Uncharacterized protein</fullName>
    </submittedName>
</protein>
<evidence type="ECO:0000313" key="2">
    <source>
        <dbReference type="EMBL" id="KAK2034756.1"/>
    </source>
</evidence>
<evidence type="ECO:0000256" key="1">
    <source>
        <dbReference type="SAM" id="MobiDB-lite"/>
    </source>
</evidence>
<comment type="caution">
    <text evidence="2">The sequence shown here is derived from an EMBL/GenBank/DDBJ whole genome shotgun (WGS) entry which is preliminary data.</text>
</comment>
<dbReference type="EMBL" id="MU842812">
    <property type="protein sequence ID" value="KAK2034756.1"/>
    <property type="molecule type" value="Genomic_DNA"/>
</dbReference>
<organism evidence="2 3">
    <name type="scientific">Colletotrichum zoysiae</name>
    <dbReference type="NCBI Taxonomy" id="1216348"/>
    <lineage>
        <taxon>Eukaryota</taxon>
        <taxon>Fungi</taxon>
        <taxon>Dikarya</taxon>
        <taxon>Ascomycota</taxon>
        <taxon>Pezizomycotina</taxon>
        <taxon>Sordariomycetes</taxon>
        <taxon>Hypocreomycetidae</taxon>
        <taxon>Glomerellales</taxon>
        <taxon>Glomerellaceae</taxon>
        <taxon>Colletotrichum</taxon>
        <taxon>Colletotrichum graminicola species complex</taxon>
    </lineage>
</organism>
<keyword evidence="3" id="KW-1185">Reference proteome</keyword>
<proteinExistence type="predicted"/>
<sequence>MASSSSKGPWWLEPRFPKLDANGDDFCDYTPIPNPDPAQLDTFFWAESAQLLNLGGLRDYESRILEEVEPYTPRPAMPKGLSGYGSEDSSENEEETSGTSASSNDGDGYSIDDEPGGASLFPIHKMTPAPRPWMERDFVEVDETKWFKLFRRERWASYSNADPSQLSVDISNDKDWGKLSRIIEIANRILSEAVEQEWLATFLDPQARDTRGPVTSGNNVKSWDNTIVHLAFPVPPQARPSREQACKVLDDFADSAFWAFHMPDEFAGATGKMETFRRINGPPARVITLHLAAMEPVFREKTPGDPEGRQSAVGMAFVVSL</sequence>
<feature type="region of interest" description="Disordered" evidence="1">
    <location>
        <begin position="69"/>
        <end position="124"/>
    </location>
</feature>
<accession>A0AAD9HT17</accession>
<evidence type="ECO:0000313" key="3">
    <source>
        <dbReference type="Proteomes" id="UP001232148"/>
    </source>
</evidence>
<gene>
    <name evidence="2" type="ORF">LX32DRAFT_339299</name>
</gene>
<reference evidence="2" key="1">
    <citation type="submission" date="2021-06" db="EMBL/GenBank/DDBJ databases">
        <title>Comparative genomics, transcriptomics and evolutionary studies reveal genomic signatures of adaptation to plant cell wall in hemibiotrophic fungi.</title>
        <authorList>
            <consortium name="DOE Joint Genome Institute"/>
            <person name="Baroncelli R."/>
            <person name="Diaz J.F."/>
            <person name="Benocci T."/>
            <person name="Peng M."/>
            <person name="Battaglia E."/>
            <person name="Haridas S."/>
            <person name="Andreopoulos W."/>
            <person name="Labutti K."/>
            <person name="Pangilinan J."/>
            <person name="Floch G.L."/>
            <person name="Makela M.R."/>
            <person name="Henrissat B."/>
            <person name="Grigoriev I.V."/>
            <person name="Crouch J.A."/>
            <person name="De Vries R.P."/>
            <person name="Sukno S.A."/>
            <person name="Thon M.R."/>
        </authorList>
    </citation>
    <scope>NUCLEOTIDE SEQUENCE</scope>
    <source>
        <strain evidence="2">MAFF235873</strain>
    </source>
</reference>